<evidence type="ECO:0000256" key="3">
    <source>
        <dbReference type="ARBA" id="ARBA00022617"/>
    </source>
</evidence>
<keyword evidence="6 8" id="KW-0408">Iron</keyword>
<keyword evidence="10" id="KW-0472">Membrane</keyword>
<evidence type="ECO:0000256" key="4">
    <source>
        <dbReference type="ARBA" id="ARBA00022723"/>
    </source>
</evidence>
<gene>
    <name evidence="11" type="ORF">H103_06560</name>
</gene>
<evidence type="ECO:0008006" key="12">
    <source>
        <dbReference type="Google" id="ProtNLM"/>
    </source>
</evidence>
<dbReference type="PANTHER" id="PTHR46206:SF1">
    <property type="entry name" value="P450, PUTATIVE (EUROFUNG)-RELATED"/>
    <property type="match status" value="1"/>
</dbReference>
<evidence type="ECO:0000256" key="8">
    <source>
        <dbReference type="PIRSR" id="PIRSR602403-1"/>
    </source>
</evidence>
<dbReference type="PANTHER" id="PTHR46206">
    <property type="entry name" value="CYTOCHROME P450"/>
    <property type="match status" value="1"/>
</dbReference>
<evidence type="ECO:0000256" key="5">
    <source>
        <dbReference type="ARBA" id="ARBA00023002"/>
    </source>
</evidence>
<keyword evidence="5 9" id="KW-0560">Oxidoreductase</keyword>
<dbReference type="GO" id="GO:0016705">
    <property type="term" value="F:oxidoreductase activity, acting on paired donors, with incorporation or reduction of molecular oxygen"/>
    <property type="evidence" value="ECO:0007669"/>
    <property type="project" value="InterPro"/>
</dbReference>
<dbReference type="SUPFAM" id="SSF48264">
    <property type="entry name" value="Cytochrome P450"/>
    <property type="match status" value="1"/>
</dbReference>
<keyword evidence="4 8" id="KW-0479">Metal-binding</keyword>
<keyword evidence="10" id="KW-0812">Transmembrane</keyword>
<dbReference type="InterPro" id="IPR001128">
    <property type="entry name" value="Cyt_P450"/>
</dbReference>
<evidence type="ECO:0000256" key="6">
    <source>
        <dbReference type="ARBA" id="ARBA00023004"/>
    </source>
</evidence>
<dbReference type="Proteomes" id="UP000023758">
    <property type="component" value="Unassembled WGS sequence"/>
</dbReference>
<dbReference type="PROSITE" id="PS00086">
    <property type="entry name" value="CYTOCHROME_P450"/>
    <property type="match status" value="1"/>
</dbReference>
<dbReference type="InterPro" id="IPR017972">
    <property type="entry name" value="Cyt_P450_CS"/>
</dbReference>
<dbReference type="GO" id="GO:0020037">
    <property type="term" value="F:heme binding"/>
    <property type="evidence" value="ECO:0007669"/>
    <property type="project" value="InterPro"/>
</dbReference>
<feature type="transmembrane region" description="Helical" evidence="10">
    <location>
        <begin position="6"/>
        <end position="26"/>
    </location>
</feature>
<reference evidence="11" key="1">
    <citation type="submission" date="2014-02" db="EMBL/GenBank/DDBJ databases">
        <title>The Genome Sequence of Trichophyton rubrum (morphotype fischeri) CBS 288.86.</title>
        <authorList>
            <consortium name="The Broad Institute Genomics Platform"/>
            <person name="Cuomo C.A."/>
            <person name="White T.C."/>
            <person name="Graser Y."/>
            <person name="Martinez-Rossi N."/>
            <person name="Heitman J."/>
            <person name="Young S.K."/>
            <person name="Zeng Q."/>
            <person name="Gargeya S."/>
            <person name="Abouelleil A."/>
            <person name="Alvarado L."/>
            <person name="Chapman S.B."/>
            <person name="Gainer-Dewar J."/>
            <person name="Goldberg J."/>
            <person name="Griggs A."/>
            <person name="Gujja S."/>
            <person name="Hansen M."/>
            <person name="Howarth C."/>
            <person name="Imamovic A."/>
            <person name="Larimer J."/>
            <person name="Martinez D."/>
            <person name="Murphy C."/>
            <person name="Pearson M.D."/>
            <person name="Persinoti G."/>
            <person name="Poon T."/>
            <person name="Priest M."/>
            <person name="Roberts A.D."/>
            <person name="Saif S."/>
            <person name="Shea T.D."/>
            <person name="Sykes S.N."/>
            <person name="Wortman J."/>
            <person name="Nusbaum C."/>
            <person name="Birren B."/>
        </authorList>
    </citation>
    <scope>NUCLEOTIDE SEQUENCE [LARGE SCALE GENOMIC DNA]</scope>
    <source>
        <strain evidence="11">CBS 288.86</strain>
    </source>
</reference>
<comment type="cofactor">
    <cofactor evidence="1 8">
        <name>heme</name>
        <dbReference type="ChEBI" id="CHEBI:30413"/>
    </cofactor>
</comment>
<evidence type="ECO:0000256" key="1">
    <source>
        <dbReference type="ARBA" id="ARBA00001971"/>
    </source>
</evidence>
<dbReference type="AlphaFoldDB" id="A0A022VV63"/>
<dbReference type="GO" id="GO:0004497">
    <property type="term" value="F:monooxygenase activity"/>
    <property type="evidence" value="ECO:0007669"/>
    <property type="project" value="UniProtKB-KW"/>
</dbReference>
<evidence type="ECO:0000256" key="7">
    <source>
        <dbReference type="ARBA" id="ARBA00023033"/>
    </source>
</evidence>
<organism evidence="11">
    <name type="scientific">Trichophyton rubrum CBS 288.86</name>
    <dbReference type="NCBI Taxonomy" id="1215330"/>
    <lineage>
        <taxon>Eukaryota</taxon>
        <taxon>Fungi</taxon>
        <taxon>Dikarya</taxon>
        <taxon>Ascomycota</taxon>
        <taxon>Pezizomycotina</taxon>
        <taxon>Eurotiomycetes</taxon>
        <taxon>Eurotiomycetidae</taxon>
        <taxon>Onygenales</taxon>
        <taxon>Arthrodermataceae</taxon>
        <taxon>Trichophyton</taxon>
    </lineage>
</organism>
<evidence type="ECO:0000256" key="9">
    <source>
        <dbReference type="RuleBase" id="RU000461"/>
    </source>
</evidence>
<sequence>MASVNQFLAGAVAIASILIPWLLFMVGRSKKSNKVWAQLDVVGISPGDGALSWSFAIAKSVISMQETMREGYEKFSKANKPFALPTMWIGGAVLVLPPSKLGLLNKPRNELSSFNALLENAQFQYLMSDKDVWGNTIHFDIVRHHLREKDMSSLTKIMFEEWQGAFQTYWGDSRDGRVIKAWDSMVRIIARASLRIMVGLPGCRDEDYLEQSRLYANAVLVDACLINCLPPGMRLVVGPLIALRAKYYERKLLTILIPLVEERLFQYRHEKGNQRDSQGDVIKWLIEVSENHGPEQLTAKKIAGRILALTSMFVFAIGWVFVHVVLDIHCSPSSNEIVSTLIAECQKVSAQYQGLSSKEAIDKLYCLDSAVRESMRLNDVMVHLLPLDIISGQPINIGEGIQISAESGLRTVFPAQMVHHDRDIYQNPERFDAFRFSREHETSSNEQPTTGKRELVTTVSTSFLPFGYGRHACPGRWFVAYMVKQATAYALLNYDVEVIKSPGKRASLLNFMLPPQKAELHVTRWQQENFQD</sequence>
<evidence type="ECO:0000256" key="2">
    <source>
        <dbReference type="ARBA" id="ARBA00010617"/>
    </source>
</evidence>
<comment type="similarity">
    <text evidence="2 9">Belongs to the cytochrome P450 family.</text>
</comment>
<dbReference type="PRINTS" id="PR00465">
    <property type="entry name" value="EP450IV"/>
</dbReference>
<feature type="transmembrane region" description="Helical" evidence="10">
    <location>
        <begin position="306"/>
        <end position="326"/>
    </location>
</feature>
<dbReference type="EMBL" id="KK207894">
    <property type="protein sequence ID" value="EZF49844.1"/>
    <property type="molecule type" value="Genomic_DNA"/>
</dbReference>
<keyword evidence="3 8" id="KW-0349">Heme</keyword>
<feature type="binding site" description="axial binding residue" evidence="8">
    <location>
        <position position="473"/>
    </location>
    <ligand>
        <name>heme</name>
        <dbReference type="ChEBI" id="CHEBI:30413"/>
    </ligand>
    <ligandPart>
        <name>Fe</name>
        <dbReference type="ChEBI" id="CHEBI:18248"/>
    </ligandPart>
</feature>
<protein>
    <recommendedName>
        <fullName evidence="12">Cytochrome P450</fullName>
    </recommendedName>
</protein>
<proteinExistence type="inferred from homology"/>
<dbReference type="GO" id="GO:0005506">
    <property type="term" value="F:iron ion binding"/>
    <property type="evidence" value="ECO:0007669"/>
    <property type="project" value="InterPro"/>
</dbReference>
<dbReference type="Pfam" id="PF00067">
    <property type="entry name" value="p450"/>
    <property type="match status" value="1"/>
</dbReference>
<keyword evidence="7 9" id="KW-0503">Monooxygenase</keyword>
<dbReference type="OrthoDB" id="1844152at2759"/>
<dbReference type="HOGENOM" id="CLU_022195_9_1_1"/>
<dbReference type="Gene3D" id="1.10.630.10">
    <property type="entry name" value="Cytochrome P450"/>
    <property type="match status" value="1"/>
</dbReference>
<name>A0A022VV63_TRIRU</name>
<evidence type="ECO:0000256" key="10">
    <source>
        <dbReference type="SAM" id="Phobius"/>
    </source>
</evidence>
<dbReference type="InterPro" id="IPR002403">
    <property type="entry name" value="Cyt_P450_E_grp-IV"/>
</dbReference>
<accession>A0A022VV63</accession>
<keyword evidence="10" id="KW-1133">Transmembrane helix</keyword>
<evidence type="ECO:0000313" key="11">
    <source>
        <dbReference type="EMBL" id="EZF49844.1"/>
    </source>
</evidence>
<dbReference type="CDD" id="cd11041">
    <property type="entry name" value="CYP503A1-like"/>
    <property type="match status" value="1"/>
</dbReference>
<dbReference type="InterPro" id="IPR036396">
    <property type="entry name" value="Cyt_P450_sf"/>
</dbReference>